<name>A0A2I1GZU3_9GLOM</name>
<feature type="transmembrane region" description="Helical" evidence="2">
    <location>
        <begin position="1021"/>
        <end position="1043"/>
    </location>
</feature>
<accession>A0A2I1GZU3</accession>
<keyword evidence="2" id="KW-1133">Transmembrane helix</keyword>
<evidence type="ECO:0008006" key="5">
    <source>
        <dbReference type="Google" id="ProtNLM"/>
    </source>
</evidence>
<dbReference type="Proteomes" id="UP000234323">
    <property type="component" value="Unassembled WGS sequence"/>
</dbReference>
<reference evidence="3 4" key="1">
    <citation type="submission" date="2015-10" db="EMBL/GenBank/DDBJ databases">
        <title>Genome analyses suggest a sexual origin of heterokaryosis in a supposedly ancient asexual fungus.</title>
        <authorList>
            <person name="Ropars J."/>
            <person name="Sedzielewska K."/>
            <person name="Noel J."/>
            <person name="Charron P."/>
            <person name="Farinelli L."/>
            <person name="Marton T."/>
            <person name="Kruger M."/>
            <person name="Pelin A."/>
            <person name="Brachmann A."/>
            <person name="Corradi N."/>
        </authorList>
    </citation>
    <scope>NUCLEOTIDE SEQUENCE [LARGE SCALE GENOMIC DNA]</scope>
    <source>
        <strain evidence="3 4">A4</strain>
    </source>
</reference>
<organism evidence="3 4">
    <name type="scientific">Rhizophagus irregularis</name>
    <dbReference type="NCBI Taxonomy" id="588596"/>
    <lineage>
        <taxon>Eukaryota</taxon>
        <taxon>Fungi</taxon>
        <taxon>Fungi incertae sedis</taxon>
        <taxon>Mucoromycota</taxon>
        <taxon>Glomeromycotina</taxon>
        <taxon>Glomeromycetes</taxon>
        <taxon>Glomerales</taxon>
        <taxon>Glomeraceae</taxon>
        <taxon>Rhizophagus</taxon>
    </lineage>
</organism>
<feature type="transmembrane region" description="Helical" evidence="2">
    <location>
        <begin position="1124"/>
        <end position="1147"/>
    </location>
</feature>
<evidence type="ECO:0000313" key="4">
    <source>
        <dbReference type="Proteomes" id="UP000234323"/>
    </source>
</evidence>
<keyword evidence="2" id="KW-0812">Transmembrane</keyword>
<evidence type="ECO:0000256" key="1">
    <source>
        <dbReference type="ARBA" id="ARBA00022737"/>
    </source>
</evidence>
<evidence type="ECO:0000256" key="2">
    <source>
        <dbReference type="SAM" id="Phobius"/>
    </source>
</evidence>
<dbReference type="PANTHER" id="PTHR10582">
    <property type="entry name" value="TRANSIENT RECEPTOR POTENTIAL ION CHANNEL PROTEIN"/>
    <property type="match status" value="1"/>
</dbReference>
<comment type="caution">
    <text evidence="3">The sequence shown here is derived from an EMBL/GenBank/DDBJ whole genome shotgun (WGS) entry which is preliminary data.</text>
</comment>
<proteinExistence type="predicted"/>
<dbReference type="VEuPathDB" id="FungiDB:RhiirFUN_013010"/>
<keyword evidence="1" id="KW-0677">Repeat</keyword>
<keyword evidence="2" id="KW-0472">Membrane</keyword>
<dbReference type="EMBL" id="LLXI01001148">
    <property type="protein sequence ID" value="PKY52149.1"/>
    <property type="molecule type" value="Genomic_DNA"/>
</dbReference>
<dbReference type="GO" id="GO:0005216">
    <property type="term" value="F:monoatomic ion channel activity"/>
    <property type="evidence" value="ECO:0007669"/>
    <property type="project" value="InterPro"/>
</dbReference>
<protein>
    <recommendedName>
        <fullName evidence="5">Ion transport domain-containing protein</fullName>
    </recommendedName>
</protein>
<dbReference type="InterPro" id="IPR024862">
    <property type="entry name" value="TRPV"/>
</dbReference>
<keyword evidence="4" id="KW-1185">Reference proteome</keyword>
<dbReference type="VEuPathDB" id="FungiDB:FUN_016361"/>
<feature type="transmembrane region" description="Helical" evidence="2">
    <location>
        <begin position="1154"/>
        <end position="1180"/>
    </location>
</feature>
<dbReference type="VEuPathDB" id="FungiDB:RhiirA1_541575"/>
<dbReference type="PANTHER" id="PTHR10582:SF2">
    <property type="entry name" value="INACTIVE"/>
    <property type="match status" value="1"/>
</dbReference>
<sequence length="1435" mass="170660">MSENLTDYGIKIEAHQTEHSDSNLLGHENGSIKSLDITKKKKDYQIAICQDGKFVVTFDMVNLRIKILQNTDYRPFYICEEKELDGTVEIDETIAYLKINNDFIIENENVYKPQGSELDINNSMDDENKMDVTFRWSIDISNIHKMNDDQYFVLVALSRINVDEDMKRTNEKNNDNNYDYKERYFIKKKFEFLPRKFNETTVDIPSESNNKSKKGIAIYRIELNKEIRENENEYYVFNRIGTCCYSNNHSVICRFVEVLNEDDSDDSKDLDPDDTVLKKFILLNFYGIYNFEFSDHYYSFRLSEKFEYPQSIKRKLNNWYADTDDGCMKRLLSSIYDKYFLVTKYKKDNQLLEVYNLANMELETTAKRFEKEDELFNFKKYNYIIFTITVVDYNFVLLKEIILLSRLYCMENGLQVASKKFNEMERIHLLEFIDSDETLLVIGEGSKEDKDPEGEKKLKIIIWDLYNTGKVEPIELDDFPMDIVRNIDTRLARTSGNILQIDNDGKVSSILKKIERILRQRKEKTEEEKNKHPEVCYPNPKPIIDVSDIEPWVLGEHERKTYYTLYHNKRGTEEEILQLFVGRSTVQIWHQVKDSKNKGDLPNNGKPFLEYIWTNRIPINQERDKTKLRIEYFKCGSNDRPHEKLNDFHLKVYWYERNIENNKKKDEDDEEIDKIEQKKIEINENKMVNRCDKVIKQEDISEKFRAVRHACKALEHLNKRCKNKSLIDNYIRSYKYRDMITYIELIVWKFAKLEPQNFRLLDIRHNIMKSLILSDCDDLIKYVLFGNEESIGNRVVHDELRHIPFNKSWPGRKFLKEDDLDFAEKNDYGSKNIIKPENNMELAIYHCKGREVKDMIVVAYFLEYYSRNAMDNAGWMCTVSKAIPLLFRYNYDDFVRKLFYKECFAGITQDSVEIIPKEYLTSHILNTELRAFGTVKLRSDKPFINKKFESKDEEKEEYNFKKNILNIFLLIFIPRWYKVGRNDKIILSPFSRTILHENDDIYDNPAIEAVISFQWQNAKNYFFSLFIRFLIYATCFGLVSWAYLDHSNIISQNFLLILIIVFYYLAIYQLITEVIEFRYRGIEKYCEIFNIFDTISIILAVTIMTIMLKNFQLSDGFGSAEDNIGLIVGISFSIFLLWIELILYLRLLPVIGIYIYHVIIIIKTIFPFFIFMAIVIFAFAHTMFVLLRNATDIKTKDSTFSGTATNSLTNEILDIKFKSDFDPTSSSDNPFTTFSRAIMTTYFWTSDNWVQRDQFYFWAVDLYTFIASIFLVIVLQNMLIAYMSGVYEEVTAKSRQILLKHRANFIAEYEALHHIHFSNPEPEPKFIYYLGQPRNFEEWSVAKKRNEGAIYDDFEENSVFIQRIFKERNYDKFSIWKYDDDNNIKERIENFKNIGNDMSDNIEYLIDKIKEIENMKIDLKSTVEKLNHELEKLKK</sequence>
<dbReference type="GO" id="GO:0005886">
    <property type="term" value="C:plasma membrane"/>
    <property type="evidence" value="ECO:0007669"/>
    <property type="project" value="TreeGrafter"/>
</dbReference>
<dbReference type="GO" id="GO:0098703">
    <property type="term" value="P:calcium ion import across plasma membrane"/>
    <property type="evidence" value="ECO:0007669"/>
    <property type="project" value="TreeGrafter"/>
</dbReference>
<feature type="transmembrane region" description="Helical" evidence="2">
    <location>
        <begin position="1088"/>
        <end position="1108"/>
    </location>
</feature>
<gene>
    <name evidence="3" type="ORF">RhiirA4_469605</name>
</gene>
<evidence type="ECO:0000313" key="3">
    <source>
        <dbReference type="EMBL" id="PKY52149.1"/>
    </source>
</evidence>
<feature type="transmembrane region" description="Helical" evidence="2">
    <location>
        <begin position="1049"/>
        <end position="1067"/>
    </location>
</feature>